<feature type="signal peptide" evidence="1">
    <location>
        <begin position="1"/>
        <end position="16"/>
    </location>
</feature>
<evidence type="ECO:0000313" key="2">
    <source>
        <dbReference type="EMBL" id="KAF5773956.1"/>
    </source>
</evidence>
<dbReference type="Proteomes" id="UP000215914">
    <property type="component" value="Unassembled WGS sequence"/>
</dbReference>
<reference evidence="2" key="1">
    <citation type="journal article" date="2017" name="Nature">
        <title>The sunflower genome provides insights into oil metabolism, flowering and Asterid evolution.</title>
        <authorList>
            <person name="Badouin H."/>
            <person name="Gouzy J."/>
            <person name="Grassa C.J."/>
            <person name="Murat F."/>
            <person name="Staton S.E."/>
            <person name="Cottret L."/>
            <person name="Lelandais-Briere C."/>
            <person name="Owens G.L."/>
            <person name="Carrere S."/>
            <person name="Mayjonade B."/>
            <person name="Legrand L."/>
            <person name="Gill N."/>
            <person name="Kane N.C."/>
            <person name="Bowers J.E."/>
            <person name="Hubner S."/>
            <person name="Bellec A."/>
            <person name="Berard A."/>
            <person name="Berges H."/>
            <person name="Blanchet N."/>
            <person name="Boniface M.C."/>
            <person name="Brunel D."/>
            <person name="Catrice O."/>
            <person name="Chaidir N."/>
            <person name="Claudel C."/>
            <person name="Donnadieu C."/>
            <person name="Faraut T."/>
            <person name="Fievet G."/>
            <person name="Helmstetter N."/>
            <person name="King M."/>
            <person name="Knapp S.J."/>
            <person name="Lai Z."/>
            <person name="Le Paslier M.C."/>
            <person name="Lippi Y."/>
            <person name="Lorenzon L."/>
            <person name="Mandel J.R."/>
            <person name="Marage G."/>
            <person name="Marchand G."/>
            <person name="Marquand E."/>
            <person name="Bret-Mestries E."/>
            <person name="Morien E."/>
            <person name="Nambeesan S."/>
            <person name="Nguyen T."/>
            <person name="Pegot-Espagnet P."/>
            <person name="Pouilly N."/>
            <person name="Raftis F."/>
            <person name="Sallet E."/>
            <person name="Schiex T."/>
            <person name="Thomas J."/>
            <person name="Vandecasteele C."/>
            <person name="Vares D."/>
            <person name="Vear F."/>
            <person name="Vautrin S."/>
            <person name="Crespi M."/>
            <person name="Mangin B."/>
            <person name="Burke J.M."/>
            <person name="Salse J."/>
            <person name="Munos S."/>
            <person name="Vincourt P."/>
            <person name="Rieseberg L.H."/>
            <person name="Langlade N.B."/>
        </authorList>
    </citation>
    <scope>NUCLEOTIDE SEQUENCE</scope>
    <source>
        <tissue evidence="2">Leaves</tissue>
    </source>
</reference>
<dbReference type="PROSITE" id="PS51257">
    <property type="entry name" value="PROKAR_LIPOPROTEIN"/>
    <property type="match status" value="1"/>
</dbReference>
<gene>
    <name evidence="2" type="ORF">HanXRQr2_Chr13g0594691</name>
</gene>
<proteinExistence type="predicted"/>
<dbReference type="AlphaFoldDB" id="A0A9K3EHT5"/>
<evidence type="ECO:0000313" key="3">
    <source>
        <dbReference type="Proteomes" id="UP000215914"/>
    </source>
</evidence>
<protein>
    <submittedName>
        <fullName evidence="2">Uncharacterized protein</fullName>
    </submittedName>
</protein>
<name>A0A9K3EHT5_HELAN</name>
<feature type="chain" id="PRO_5039887981" evidence="1">
    <location>
        <begin position="17"/>
        <end position="81"/>
    </location>
</feature>
<accession>A0A9K3EHT5</accession>
<dbReference type="EMBL" id="MNCJ02000328">
    <property type="protein sequence ID" value="KAF5773956.1"/>
    <property type="molecule type" value="Genomic_DNA"/>
</dbReference>
<keyword evidence="1" id="KW-0732">Signal</keyword>
<organism evidence="2 3">
    <name type="scientific">Helianthus annuus</name>
    <name type="common">Common sunflower</name>
    <dbReference type="NCBI Taxonomy" id="4232"/>
    <lineage>
        <taxon>Eukaryota</taxon>
        <taxon>Viridiplantae</taxon>
        <taxon>Streptophyta</taxon>
        <taxon>Embryophyta</taxon>
        <taxon>Tracheophyta</taxon>
        <taxon>Spermatophyta</taxon>
        <taxon>Magnoliopsida</taxon>
        <taxon>eudicotyledons</taxon>
        <taxon>Gunneridae</taxon>
        <taxon>Pentapetalae</taxon>
        <taxon>asterids</taxon>
        <taxon>campanulids</taxon>
        <taxon>Asterales</taxon>
        <taxon>Asteraceae</taxon>
        <taxon>Asteroideae</taxon>
        <taxon>Heliantheae alliance</taxon>
        <taxon>Heliantheae</taxon>
        <taxon>Helianthus</taxon>
    </lineage>
</organism>
<evidence type="ECO:0000256" key="1">
    <source>
        <dbReference type="SAM" id="SignalP"/>
    </source>
</evidence>
<sequence>MRCNLVSLGLLPATMSLVTTGCGIIKVGTSCGRSWIKNLGLPVEEAGEMDNGKFRGGNTDPFWLWVWVSVLQPTKPVYNFT</sequence>
<reference evidence="2" key="2">
    <citation type="submission" date="2020-06" db="EMBL/GenBank/DDBJ databases">
        <title>Helianthus annuus Genome sequencing and assembly Release 2.</title>
        <authorList>
            <person name="Gouzy J."/>
            <person name="Langlade N."/>
            <person name="Munos S."/>
        </authorList>
    </citation>
    <scope>NUCLEOTIDE SEQUENCE</scope>
    <source>
        <tissue evidence="2">Leaves</tissue>
    </source>
</reference>
<keyword evidence="3" id="KW-1185">Reference proteome</keyword>
<comment type="caution">
    <text evidence="2">The sequence shown here is derived from an EMBL/GenBank/DDBJ whole genome shotgun (WGS) entry which is preliminary data.</text>
</comment>
<dbReference type="Gramene" id="mRNA:HanXRQr2_Chr13g0594691">
    <property type="protein sequence ID" value="mRNA:HanXRQr2_Chr13g0594691"/>
    <property type="gene ID" value="HanXRQr2_Chr13g0594691"/>
</dbReference>